<dbReference type="Pfam" id="PF10358">
    <property type="entry name" value="NT-C2"/>
    <property type="match status" value="1"/>
</dbReference>
<feature type="compositionally biased region" description="Polar residues" evidence="2">
    <location>
        <begin position="362"/>
        <end position="371"/>
    </location>
</feature>
<proteinExistence type="predicted"/>
<evidence type="ECO:0000313" key="5">
    <source>
        <dbReference type="Proteomes" id="UP000327013"/>
    </source>
</evidence>
<dbReference type="InterPro" id="IPR021827">
    <property type="entry name" value="Nup186/Nup192/Nup205"/>
</dbReference>
<organism evidence="4 5">
    <name type="scientific">Carpinus fangiana</name>
    <dbReference type="NCBI Taxonomy" id="176857"/>
    <lineage>
        <taxon>Eukaryota</taxon>
        <taxon>Viridiplantae</taxon>
        <taxon>Streptophyta</taxon>
        <taxon>Embryophyta</taxon>
        <taxon>Tracheophyta</taxon>
        <taxon>Spermatophyta</taxon>
        <taxon>Magnoliopsida</taxon>
        <taxon>eudicotyledons</taxon>
        <taxon>Gunneridae</taxon>
        <taxon>Pentapetalae</taxon>
        <taxon>rosids</taxon>
        <taxon>fabids</taxon>
        <taxon>Fagales</taxon>
        <taxon>Betulaceae</taxon>
        <taxon>Carpinus</taxon>
    </lineage>
</organism>
<evidence type="ECO:0000259" key="3">
    <source>
        <dbReference type="PROSITE" id="PS51840"/>
    </source>
</evidence>
<dbReference type="PANTHER" id="PTHR31344:SF13">
    <property type="entry name" value="EEIG1_EHBP1 PROTEIN AMINO-TERMINAL DOMAIN PROTEIN"/>
    <property type="match status" value="1"/>
</dbReference>
<feature type="domain" description="C2 NT-type" evidence="3">
    <location>
        <begin position="7"/>
        <end position="158"/>
    </location>
</feature>
<dbReference type="EMBL" id="CM017323">
    <property type="protein sequence ID" value="KAE8023671.1"/>
    <property type="molecule type" value="Genomic_DNA"/>
</dbReference>
<gene>
    <name evidence="4" type="ORF">FH972_009343</name>
</gene>
<feature type="compositionally biased region" description="Polar residues" evidence="2">
    <location>
        <begin position="341"/>
        <end position="354"/>
    </location>
</feature>
<feature type="region of interest" description="Disordered" evidence="2">
    <location>
        <begin position="609"/>
        <end position="628"/>
    </location>
</feature>
<sequence>MVLGLRSKSRKSVSFQVDYLIHVQEVKPWPQSQSLKSAQSVVVQWENGDRNSGSFTCGVGDGRIGMGESFRLPVTLYREASKKATTRESFLKNSLEFYLYEPRKDRAVKGQLLGSAVVNLADYGVIKETITISAQVNCKRSFKSSVQPVLYVSIQPLDRDSSGSSPKGSLSKEVSLDKSESFSGLASEGNDEEAEIASFTDDDDIDDEDFSSHSSRTIASSALENTGCSRPQREQNKSASVNDNTESVNVGILKNKEKNEIQQNGQEEQTLEVKKHHVEEDKLVGNLSEDAARKQVKLRNDTLSFSRNSLGLQESVSKTNKLKHVKSVQFPFKSANSSEMLSTSQLTGQGNNINVPEAGSAPSHSSTESKATINGLYDGKVELESKIEMLEEKLQKAAAVEIALYSVVTESKATINGFSDGKVELESKIEMLEEELREAAAVEAALYSVVAEHGSSANKVHAPARRLSRFYLHACKARSPANRASAARTAVSGLVLVAKACGNDVPRLTFWLSNSILLRAIISQAVEKLQLSAGPNIDSSGGGNGLGETSSLKWHESSLNGEQKNNTVQYCDDWEDPQTYIVALENIEAWIFNRIIESVWWQTLTPHMQPAATKSSGSRKTHGRRYGLGDQEQGNLSIDLWKKAFKDACERLCPLRAGGHECGCLPLLAKLVMEQLVCRLDVAMFNAILRESAEEMPTDPVSDPISDSKVLPIPAGKSSFGSGVQLKNAIGNWSRWLTDLFGIDDSDACEDESKLDGDKKLECETSFKAFHLLNALSDLMMLPFEMLGDRSTRKEVCPKFGASLIKRVLNNFVPDEFCPDPIPGAVFEALDSEDLLEVEEDTITSFPCTAAPTVYQPPPAASLTGILGEVGSQSMMSGSSVLRKAYTSDDELDELDSPITSIVIDNFRVSPTLARPNLTLKTGSGRKVVRYQLLRESTITLFHQHSQIMHEAGEAGSPSMGYLSYNRSLLKRFPLTPEETLEHIVESIRRLQKPARDHYADPFSLNDEKFIEMLVVDGCFLIELFRKEAYIVKRHCDDPIFNTSWMYENLYHDLILLENQIPWFILQRLFELTVAVNEQEPHFLVKLVLKFFENMMLVTVPAEYRANGREVKHILDLLHSCLLSTFGRRRPENINLQLFPPVTDLLRAGVIFKKGTPDDVLNIKFSKGVFEIPPIKVRGNSESLFRNLIAYEQCDRHCMDQFTSNAVLLDCLINSSKDADLLCDEKIVVHAMSTEEVSNLFNGLYNDTLISEFYYGQIARDVNRYYRSQWPRWRATLMRDYFSNPWSTSSFITAIFPFSIFSF</sequence>
<accession>A0A5N6R4P0</accession>
<dbReference type="InterPro" id="IPR004158">
    <property type="entry name" value="DUF247_pln"/>
</dbReference>
<feature type="region of interest" description="Disordered" evidence="2">
    <location>
        <begin position="341"/>
        <end position="371"/>
    </location>
</feature>
<evidence type="ECO:0000256" key="1">
    <source>
        <dbReference type="SAM" id="Coils"/>
    </source>
</evidence>
<dbReference type="OrthoDB" id="20172at2759"/>
<dbReference type="PROSITE" id="PS51840">
    <property type="entry name" value="C2_NT"/>
    <property type="match status" value="1"/>
</dbReference>
<dbReference type="PANTHER" id="PTHR31344">
    <property type="entry name" value="NUCLEAR PORE COMPLEX PROTEIN NUP205"/>
    <property type="match status" value="1"/>
</dbReference>
<dbReference type="InterPro" id="IPR019448">
    <property type="entry name" value="NT-C2"/>
</dbReference>
<feature type="compositionally biased region" description="Polar residues" evidence="2">
    <location>
        <begin position="237"/>
        <end position="248"/>
    </location>
</feature>
<feature type="region of interest" description="Disordered" evidence="2">
    <location>
        <begin position="157"/>
        <end position="249"/>
    </location>
</feature>
<evidence type="ECO:0000313" key="4">
    <source>
        <dbReference type="EMBL" id="KAE8023671.1"/>
    </source>
</evidence>
<feature type="compositionally biased region" description="Acidic residues" evidence="2">
    <location>
        <begin position="189"/>
        <end position="209"/>
    </location>
</feature>
<name>A0A5N6R4P0_9ROSI</name>
<protein>
    <recommendedName>
        <fullName evidence="3">C2 NT-type domain-containing protein</fullName>
    </recommendedName>
</protein>
<evidence type="ECO:0000256" key="2">
    <source>
        <dbReference type="SAM" id="MobiDB-lite"/>
    </source>
</evidence>
<keyword evidence="1" id="KW-0175">Coiled coil</keyword>
<reference evidence="4 5" key="1">
    <citation type="submission" date="2019-06" db="EMBL/GenBank/DDBJ databases">
        <title>A chromosomal-level reference genome of Carpinus fangiana (Coryloideae, Betulaceae).</title>
        <authorList>
            <person name="Yang X."/>
            <person name="Wang Z."/>
            <person name="Zhang L."/>
            <person name="Hao G."/>
            <person name="Liu J."/>
            <person name="Yang Y."/>
        </authorList>
    </citation>
    <scope>NUCLEOTIDE SEQUENCE [LARGE SCALE GENOMIC DNA]</scope>
    <source>
        <strain evidence="4">Cfa_2016G</strain>
        <tissue evidence="4">Leaf</tissue>
    </source>
</reference>
<dbReference type="Proteomes" id="UP000327013">
    <property type="component" value="Chromosome 3"/>
</dbReference>
<dbReference type="GO" id="GO:0005643">
    <property type="term" value="C:nuclear pore"/>
    <property type="evidence" value="ECO:0007669"/>
    <property type="project" value="InterPro"/>
</dbReference>
<feature type="coiled-coil region" evidence="1">
    <location>
        <begin position="373"/>
        <end position="445"/>
    </location>
</feature>
<keyword evidence="5" id="KW-1185">Reference proteome</keyword>
<dbReference type="Pfam" id="PF03140">
    <property type="entry name" value="DUF247"/>
    <property type="match status" value="1"/>
</dbReference>
<feature type="compositionally biased region" description="Low complexity" evidence="2">
    <location>
        <begin position="212"/>
        <end position="221"/>
    </location>
</feature>
<feature type="compositionally biased region" description="Low complexity" evidence="2">
    <location>
        <begin position="162"/>
        <end position="172"/>
    </location>
</feature>